<protein>
    <submittedName>
        <fullName evidence="3">Uncharacterized protein LOC115225302</fullName>
    </submittedName>
</protein>
<dbReference type="Gene3D" id="2.60.40.10">
    <property type="entry name" value="Immunoglobulins"/>
    <property type="match status" value="1"/>
</dbReference>
<sequence length="861" mass="96429">MLSSYQPTCNFTMEFESVLTTILTKGNDCEISRSSESLLNYLHQDRSLTTTKILTHPGSEDLLSRLIKLLSSTDIRTSGNAAYILGILAETEQGFERIYSIGNKTSSLESVNSCTTTLMLDSLVSLLASSDPENVMNASGTLGILAESQRGRDWMLESRCISSMIDTVTSLLTSENLWTSSNCALILARITINDSGCKYLLGHKQCSSILRNLIDSLKIDSTGRGTNAAFALGRLYDQRKKHLVLTKLDHVENMITALSKMLTYTDPSACKNACFALSSIFIKKWNQDIFLSSPCCIEILETLAKLLFSEDHETGWFAAVTLHTIARFPRGCLQIRRHKTVETSMKNSLENEDNQDLVEEITSALKIIKRLEKPSPPRIRHIDSTWLEIEWNQVISKSGFVITYKIFVDQLCVNQTTNSCHCVIDSLKPSTKYRIQLQVTADEDESPLSESVSVITAEEKELGANAESHGIDIIAVQEHRFYHPDNILKYHQVGSYQLVTSSASKNTVNSTVGGIGFLLSSKASDTLLSIESISPRIMVLEIDGNPKSTLVCVYSPHNSSVADEIENFYTTLRSTIEQVPLHNFLVIAGDLNARLGPDETKFTFNSKTNRNGEMLKDFLEEFNLYTSNNSFMKPKGQLWTFESPLGDRAQIDYLIFRKKWRNSVKDSRSYSSFSSVGSDHRIVSATVKLSLRSSKKTKPHPIKMIDWEEVLSNPDMSKQFSIEIYNKFQSLSTSEIDAENIEEVYSSLIKSTEEVALATLPKRKSRGQSKSSNSPNVIEARNHLKSISLAYHHSPSQSLKIQLITARKNLDEAYLNAERICVLRLRIVMSLLDTVVSSPRVLKASYLASMAYKRPATQYQP</sequence>
<dbReference type="Proteomes" id="UP000515154">
    <property type="component" value="Linkage group LG2"/>
</dbReference>
<dbReference type="Gene3D" id="1.25.10.10">
    <property type="entry name" value="Leucine-rich Repeat Variant"/>
    <property type="match status" value="2"/>
</dbReference>
<dbReference type="InterPro" id="IPR005135">
    <property type="entry name" value="Endo/exonuclease/phosphatase"/>
</dbReference>
<feature type="domain" description="Fibronectin type-III" evidence="1">
    <location>
        <begin position="373"/>
        <end position="459"/>
    </location>
</feature>
<dbReference type="CDD" id="cd09076">
    <property type="entry name" value="L1-EN"/>
    <property type="match status" value="1"/>
</dbReference>
<dbReference type="PROSITE" id="PS50853">
    <property type="entry name" value="FN3"/>
    <property type="match status" value="1"/>
</dbReference>
<evidence type="ECO:0000313" key="2">
    <source>
        <dbReference type="Proteomes" id="UP000515154"/>
    </source>
</evidence>
<gene>
    <name evidence="3" type="primary">LOC115225302</name>
</gene>
<dbReference type="KEGG" id="osn:115225302"/>
<keyword evidence="2" id="KW-1185">Reference proteome</keyword>
<dbReference type="AlphaFoldDB" id="A0A7E6EMW5"/>
<dbReference type="Pfam" id="PF14529">
    <property type="entry name" value="Exo_endo_phos_2"/>
    <property type="match status" value="1"/>
</dbReference>
<dbReference type="CDD" id="cd00063">
    <property type="entry name" value="FN3"/>
    <property type="match status" value="1"/>
</dbReference>
<dbReference type="SUPFAM" id="SSF49265">
    <property type="entry name" value="Fibronectin type III"/>
    <property type="match status" value="1"/>
</dbReference>
<dbReference type="GO" id="GO:0003824">
    <property type="term" value="F:catalytic activity"/>
    <property type="evidence" value="ECO:0007669"/>
    <property type="project" value="InterPro"/>
</dbReference>
<accession>A0A7E6EMW5</accession>
<dbReference type="InterPro" id="IPR016024">
    <property type="entry name" value="ARM-type_fold"/>
</dbReference>
<dbReference type="SMART" id="SM00060">
    <property type="entry name" value="FN3"/>
    <property type="match status" value="1"/>
</dbReference>
<dbReference type="SUPFAM" id="SSF48371">
    <property type="entry name" value="ARM repeat"/>
    <property type="match status" value="1"/>
</dbReference>
<dbReference type="InterPro" id="IPR013783">
    <property type="entry name" value="Ig-like_fold"/>
</dbReference>
<name>A0A7E6EMW5_9MOLL</name>
<dbReference type="SUPFAM" id="SSF56219">
    <property type="entry name" value="DNase I-like"/>
    <property type="match status" value="1"/>
</dbReference>
<dbReference type="InterPro" id="IPR003961">
    <property type="entry name" value="FN3_dom"/>
</dbReference>
<proteinExistence type="predicted"/>
<dbReference type="RefSeq" id="XP_036356639.1">
    <property type="nucleotide sequence ID" value="XM_036500746.1"/>
</dbReference>
<dbReference type="InterPro" id="IPR036116">
    <property type="entry name" value="FN3_sf"/>
</dbReference>
<evidence type="ECO:0000313" key="3">
    <source>
        <dbReference type="RefSeq" id="XP_036356639.1"/>
    </source>
</evidence>
<evidence type="ECO:0000259" key="1">
    <source>
        <dbReference type="PROSITE" id="PS50853"/>
    </source>
</evidence>
<dbReference type="Gene3D" id="3.60.10.10">
    <property type="entry name" value="Endonuclease/exonuclease/phosphatase"/>
    <property type="match status" value="1"/>
</dbReference>
<dbReference type="InterPro" id="IPR011989">
    <property type="entry name" value="ARM-like"/>
</dbReference>
<organism evidence="2 3">
    <name type="scientific">Octopus sinensis</name>
    <name type="common">East Asian common octopus</name>
    <dbReference type="NCBI Taxonomy" id="2607531"/>
    <lineage>
        <taxon>Eukaryota</taxon>
        <taxon>Metazoa</taxon>
        <taxon>Spiralia</taxon>
        <taxon>Lophotrochozoa</taxon>
        <taxon>Mollusca</taxon>
        <taxon>Cephalopoda</taxon>
        <taxon>Coleoidea</taxon>
        <taxon>Octopodiformes</taxon>
        <taxon>Octopoda</taxon>
        <taxon>Incirrata</taxon>
        <taxon>Octopodidae</taxon>
        <taxon>Octopus</taxon>
    </lineage>
</organism>
<reference evidence="3" key="1">
    <citation type="submission" date="2025-08" db="UniProtKB">
        <authorList>
            <consortium name="RefSeq"/>
        </authorList>
    </citation>
    <scope>IDENTIFICATION</scope>
</reference>
<dbReference type="Pfam" id="PF00041">
    <property type="entry name" value="fn3"/>
    <property type="match status" value="1"/>
</dbReference>
<dbReference type="InterPro" id="IPR036691">
    <property type="entry name" value="Endo/exonu/phosph_ase_sf"/>
</dbReference>